<evidence type="ECO:0000313" key="1">
    <source>
        <dbReference type="EMBL" id="KEQ80457.1"/>
    </source>
</evidence>
<evidence type="ECO:0000313" key="2">
    <source>
        <dbReference type="Proteomes" id="UP000030706"/>
    </source>
</evidence>
<accession>A0A074XEH9</accession>
<dbReference type="AlphaFoldDB" id="A0A074XEH9"/>
<organism evidence="1 2">
    <name type="scientific">Aureobasidium pullulans EXF-150</name>
    <dbReference type="NCBI Taxonomy" id="1043002"/>
    <lineage>
        <taxon>Eukaryota</taxon>
        <taxon>Fungi</taxon>
        <taxon>Dikarya</taxon>
        <taxon>Ascomycota</taxon>
        <taxon>Pezizomycotina</taxon>
        <taxon>Dothideomycetes</taxon>
        <taxon>Dothideomycetidae</taxon>
        <taxon>Dothideales</taxon>
        <taxon>Saccotheciaceae</taxon>
        <taxon>Aureobasidium</taxon>
    </lineage>
</organism>
<dbReference type="Proteomes" id="UP000030706">
    <property type="component" value="Unassembled WGS sequence"/>
</dbReference>
<protein>
    <submittedName>
        <fullName evidence="1">Uncharacterized protein</fullName>
    </submittedName>
</protein>
<dbReference type="EMBL" id="KL584998">
    <property type="protein sequence ID" value="KEQ80457.1"/>
    <property type="molecule type" value="Genomic_DNA"/>
</dbReference>
<gene>
    <name evidence="1" type="ORF">M438DRAFT_348928</name>
</gene>
<dbReference type="GeneID" id="40748568"/>
<proteinExistence type="predicted"/>
<dbReference type="HOGENOM" id="CLU_2305522_0_0_1"/>
<dbReference type="RefSeq" id="XP_029756644.1">
    <property type="nucleotide sequence ID" value="XM_029906262.1"/>
</dbReference>
<name>A0A074XEH9_AURPU</name>
<reference evidence="1 2" key="1">
    <citation type="journal article" date="2014" name="BMC Genomics">
        <title>Genome sequencing of four Aureobasidium pullulans varieties: biotechnological potential, stress tolerance, and description of new species.</title>
        <authorList>
            <person name="Gostin Ar C."/>
            <person name="Ohm R.A."/>
            <person name="Kogej T."/>
            <person name="Sonjak S."/>
            <person name="Turk M."/>
            <person name="Zajc J."/>
            <person name="Zalar P."/>
            <person name="Grube M."/>
            <person name="Sun H."/>
            <person name="Han J."/>
            <person name="Sharma A."/>
            <person name="Chiniquy J."/>
            <person name="Ngan C.Y."/>
            <person name="Lipzen A."/>
            <person name="Barry K."/>
            <person name="Grigoriev I.V."/>
            <person name="Gunde-Cimerman N."/>
        </authorList>
    </citation>
    <scope>NUCLEOTIDE SEQUENCE [LARGE SCALE GENOMIC DNA]</scope>
    <source>
        <strain evidence="1 2">EXF-150</strain>
    </source>
</reference>
<sequence length="100" mass="10660">MYLCSRTLATGRIFYWCTGGILEYDGERRGAYLGCGGSTVHIAEACGSLFSTSCWTSAGTQPPPSDTFSSGHRESEQLLRLGILGAALVMVFSTIGNVRS</sequence>
<keyword evidence="2" id="KW-1185">Reference proteome</keyword>